<dbReference type="Proteomes" id="UP000807785">
    <property type="component" value="Unassembled WGS sequence"/>
</dbReference>
<dbReference type="EMBL" id="JADJEV010000004">
    <property type="protein sequence ID" value="MBK6974245.1"/>
    <property type="molecule type" value="Genomic_DNA"/>
</dbReference>
<accession>A0A9D7HV17</accession>
<proteinExistence type="predicted"/>
<organism evidence="1 2">
    <name type="scientific">Candidatus Methylophosphatis roskildensis</name>
    <dbReference type="NCBI Taxonomy" id="2899263"/>
    <lineage>
        <taxon>Bacteria</taxon>
        <taxon>Pseudomonadati</taxon>
        <taxon>Pseudomonadota</taxon>
        <taxon>Betaproteobacteria</taxon>
        <taxon>Nitrosomonadales</taxon>
        <taxon>Sterolibacteriaceae</taxon>
        <taxon>Candidatus Methylophosphatis</taxon>
    </lineage>
</organism>
<comment type="caution">
    <text evidence="1">The sequence shown here is derived from an EMBL/GenBank/DDBJ whole genome shotgun (WGS) entry which is preliminary data.</text>
</comment>
<protein>
    <recommendedName>
        <fullName evidence="3">Tetratricopeptide repeat protein</fullName>
    </recommendedName>
</protein>
<sequence>MGAGPGVASGIHDDWLEEACMGHGLSAEVQALVYAAAKSWDDEVRAEALLAEAAQRAPDHAAVLIARYRFYFYRNRLDDALLVACDCLAKAASDIRAPLDWRAVEPSHANFDSYGVLPRFYLFALKGYAYLNMRLGNLGEGAQALDKLEHLDPTDRLNGSVLRGVLDRMGRDDDD</sequence>
<evidence type="ECO:0000313" key="1">
    <source>
        <dbReference type="EMBL" id="MBK6974245.1"/>
    </source>
</evidence>
<name>A0A9D7HV17_9PROT</name>
<dbReference type="InterPro" id="IPR011990">
    <property type="entry name" value="TPR-like_helical_dom_sf"/>
</dbReference>
<evidence type="ECO:0000313" key="2">
    <source>
        <dbReference type="Proteomes" id="UP000807785"/>
    </source>
</evidence>
<reference evidence="1" key="1">
    <citation type="submission" date="2020-10" db="EMBL/GenBank/DDBJ databases">
        <title>Connecting structure to function with the recovery of over 1000 high-quality activated sludge metagenome-assembled genomes encoding full-length rRNA genes using long-read sequencing.</title>
        <authorList>
            <person name="Singleton C.M."/>
            <person name="Petriglieri F."/>
            <person name="Kristensen J.M."/>
            <person name="Kirkegaard R.H."/>
            <person name="Michaelsen T.Y."/>
            <person name="Andersen M.H."/>
            <person name="Karst S.M."/>
            <person name="Dueholm M.S."/>
            <person name="Nielsen P.H."/>
            <person name="Albertsen M."/>
        </authorList>
    </citation>
    <scope>NUCLEOTIDE SEQUENCE</scope>
    <source>
        <strain evidence="1">Bjer_18-Q3-R1-45_BAT3C.347</strain>
    </source>
</reference>
<dbReference type="AlphaFoldDB" id="A0A9D7HV17"/>
<gene>
    <name evidence="1" type="ORF">IPH26_15305</name>
</gene>
<evidence type="ECO:0008006" key="3">
    <source>
        <dbReference type="Google" id="ProtNLM"/>
    </source>
</evidence>
<dbReference type="Gene3D" id="1.25.40.10">
    <property type="entry name" value="Tetratricopeptide repeat domain"/>
    <property type="match status" value="1"/>
</dbReference>